<gene>
    <name evidence="1" type="ORF">IAG42_00985</name>
</gene>
<accession>A0A7H1B0R6</accession>
<keyword evidence="2" id="KW-1185">Reference proteome</keyword>
<proteinExistence type="predicted"/>
<dbReference type="KEGG" id="sxn:IAG42_00985"/>
<organism evidence="1 2">
    <name type="scientific">Streptomyces xanthii</name>
    <dbReference type="NCBI Taxonomy" id="2768069"/>
    <lineage>
        <taxon>Bacteria</taxon>
        <taxon>Bacillati</taxon>
        <taxon>Actinomycetota</taxon>
        <taxon>Actinomycetes</taxon>
        <taxon>Kitasatosporales</taxon>
        <taxon>Streptomycetaceae</taxon>
        <taxon>Streptomyces</taxon>
    </lineage>
</organism>
<dbReference type="EMBL" id="CP061281">
    <property type="protein sequence ID" value="QNS02321.1"/>
    <property type="molecule type" value="Genomic_DNA"/>
</dbReference>
<evidence type="ECO:0000313" key="2">
    <source>
        <dbReference type="Proteomes" id="UP000516428"/>
    </source>
</evidence>
<dbReference type="RefSeq" id="WP_188335076.1">
    <property type="nucleotide sequence ID" value="NZ_CP061281.1"/>
</dbReference>
<dbReference type="Proteomes" id="UP000516428">
    <property type="component" value="Chromosome"/>
</dbReference>
<reference evidence="1 2" key="1">
    <citation type="submission" date="2020-09" db="EMBL/GenBank/DDBJ databases">
        <title>A novel species.</title>
        <authorList>
            <person name="Gao J."/>
        </authorList>
    </citation>
    <scope>NUCLEOTIDE SEQUENCE [LARGE SCALE GENOMIC DNA]</scope>
    <source>
        <strain evidence="1 2">CRXT-Y-14</strain>
    </source>
</reference>
<name>A0A7H1B0R6_9ACTN</name>
<evidence type="ECO:0000313" key="1">
    <source>
        <dbReference type="EMBL" id="QNS02321.1"/>
    </source>
</evidence>
<dbReference type="AlphaFoldDB" id="A0A7H1B0R6"/>
<sequence>MDQTSWTTRGVFTGQGGARTDEAGIVSGDLSVRTTWDGTQAEVKIQYTGTSDWHTLTGSPVPCPSQEDSRDLHQAVVEAVRAGGGATVPRRVRPWAHS</sequence>
<protein>
    <submittedName>
        <fullName evidence="1">Uncharacterized protein</fullName>
    </submittedName>
</protein>